<dbReference type="EMBL" id="MNPL01022078">
    <property type="protein sequence ID" value="OQR69120.1"/>
    <property type="molecule type" value="Genomic_DNA"/>
</dbReference>
<evidence type="ECO:0000313" key="2">
    <source>
        <dbReference type="Proteomes" id="UP000192247"/>
    </source>
</evidence>
<protein>
    <submittedName>
        <fullName evidence="1">Uncharacterized protein</fullName>
    </submittedName>
</protein>
<organism evidence="1 2">
    <name type="scientific">Tropilaelaps mercedesae</name>
    <dbReference type="NCBI Taxonomy" id="418985"/>
    <lineage>
        <taxon>Eukaryota</taxon>
        <taxon>Metazoa</taxon>
        <taxon>Ecdysozoa</taxon>
        <taxon>Arthropoda</taxon>
        <taxon>Chelicerata</taxon>
        <taxon>Arachnida</taxon>
        <taxon>Acari</taxon>
        <taxon>Parasitiformes</taxon>
        <taxon>Mesostigmata</taxon>
        <taxon>Gamasina</taxon>
        <taxon>Dermanyssoidea</taxon>
        <taxon>Laelapidae</taxon>
        <taxon>Tropilaelaps</taxon>
    </lineage>
</organism>
<evidence type="ECO:0000313" key="1">
    <source>
        <dbReference type="EMBL" id="OQR69120.1"/>
    </source>
</evidence>
<dbReference type="AlphaFoldDB" id="A0A1V9X6A8"/>
<dbReference type="InParanoid" id="A0A1V9X6A8"/>
<sequence length="60" mass="6757">MTRRTVAAGGPVRTHLRLSVALMESHTLQSASSKWHLALTRSEYMSIRLDHVVSLEDCHL</sequence>
<reference evidence="1 2" key="1">
    <citation type="journal article" date="2017" name="Gigascience">
        <title>Draft genome of the honey bee ectoparasitic mite, Tropilaelaps mercedesae, is shaped by the parasitic life history.</title>
        <authorList>
            <person name="Dong X."/>
            <person name="Armstrong S.D."/>
            <person name="Xia D."/>
            <person name="Makepeace B.L."/>
            <person name="Darby A.C."/>
            <person name="Kadowaki T."/>
        </authorList>
    </citation>
    <scope>NUCLEOTIDE SEQUENCE [LARGE SCALE GENOMIC DNA]</scope>
    <source>
        <strain evidence="1">Wuxi-XJTLU</strain>
    </source>
</reference>
<dbReference type="Proteomes" id="UP000192247">
    <property type="component" value="Unassembled WGS sequence"/>
</dbReference>
<comment type="caution">
    <text evidence="1">The sequence shown here is derived from an EMBL/GenBank/DDBJ whole genome shotgun (WGS) entry which is preliminary data.</text>
</comment>
<accession>A0A1V9X6A8</accession>
<keyword evidence="2" id="KW-1185">Reference proteome</keyword>
<proteinExistence type="predicted"/>
<gene>
    <name evidence="1" type="ORF">BIW11_12463</name>
</gene>
<name>A0A1V9X6A8_9ACAR</name>